<dbReference type="Gene3D" id="3.30.200.20">
    <property type="entry name" value="Phosphorylase Kinase, domain 1"/>
    <property type="match status" value="1"/>
</dbReference>
<dbReference type="RefSeq" id="XP_033819837.1">
    <property type="nucleotide sequence ID" value="XM_033963946.1"/>
</dbReference>
<evidence type="ECO:0000256" key="4">
    <source>
        <dbReference type="ARBA" id="ARBA00022741"/>
    </source>
</evidence>
<dbReference type="SUPFAM" id="SSF56112">
    <property type="entry name" value="Protein kinase-like (PK-like)"/>
    <property type="match status" value="1"/>
</dbReference>
<feature type="region of interest" description="Disordered" evidence="8">
    <location>
        <begin position="1"/>
        <end position="55"/>
    </location>
</feature>
<dbReference type="InterPro" id="IPR011009">
    <property type="entry name" value="Kinase-like_dom_sf"/>
</dbReference>
<evidence type="ECO:0000256" key="7">
    <source>
        <dbReference type="PROSITE-ProRule" id="PRU10141"/>
    </source>
</evidence>
<dbReference type="InterPro" id="IPR008271">
    <property type="entry name" value="Ser/Thr_kinase_AS"/>
</dbReference>
<dbReference type="PROSITE" id="PS00108">
    <property type="entry name" value="PROTEIN_KINASE_ST"/>
    <property type="match status" value="1"/>
</dbReference>
<dbReference type="SMART" id="SM00220">
    <property type="entry name" value="S_TKc"/>
    <property type="match status" value="1"/>
</dbReference>
<dbReference type="InterPro" id="IPR000719">
    <property type="entry name" value="Prot_kinase_dom"/>
</dbReference>
<dbReference type="Gene3D" id="1.10.510.10">
    <property type="entry name" value="Transferase(Phosphotransferase) domain 1"/>
    <property type="match status" value="1"/>
</dbReference>
<dbReference type="RefSeq" id="XP_033819834.1">
    <property type="nucleotide sequence ID" value="XM_033963943.1"/>
</dbReference>
<keyword evidence="10" id="KW-1185">Reference proteome</keyword>
<evidence type="ECO:0000256" key="1">
    <source>
        <dbReference type="ARBA" id="ARBA00006692"/>
    </source>
</evidence>
<dbReference type="RefSeq" id="XP_033819833.1">
    <property type="nucleotide sequence ID" value="XM_033963942.1"/>
</dbReference>
<dbReference type="OrthoDB" id="10260894at2759"/>
<evidence type="ECO:0000256" key="2">
    <source>
        <dbReference type="ARBA" id="ARBA00022527"/>
    </source>
</evidence>
<dbReference type="Proteomes" id="UP000515159">
    <property type="component" value="Chromosome 11"/>
</dbReference>
<keyword evidence="6 7" id="KW-0067">ATP-binding</keyword>
<keyword evidence="5 11" id="KW-0418">Kinase</keyword>
<name>A0A6P8SUW3_GEOSA</name>
<comment type="similarity">
    <text evidence="1">Belongs to the protein kinase superfamily. CAMK Ser/Thr protein kinase family.</text>
</comment>
<reference evidence="11 12" key="1">
    <citation type="submission" date="2025-04" db="UniProtKB">
        <authorList>
            <consortium name="RefSeq"/>
        </authorList>
    </citation>
    <scope>IDENTIFICATION</scope>
</reference>
<evidence type="ECO:0000256" key="5">
    <source>
        <dbReference type="ARBA" id="ARBA00022777"/>
    </source>
</evidence>
<dbReference type="PANTHER" id="PTHR24347">
    <property type="entry name" value="SERINE/THREONINE-PROTEIN KINASE"/>
    <property type="match status" value="1"/>
</dbReference>
<evidence type="ECO:0000313" key="12">
    <source>
        <dbReference type="RefSeq" id="XP_033819834.1"/>
    </source>
</evidence>
<dbReference type="PROSITE" id="PS50011">
    <property type="entry name" value="PROTEIN_KINASE_DOM"/>
    <property type="match status" value="1"/>
</dbReference>
<keyword evidence="4 7" id="KW-0547">Nucleotide-binding</keyword>
<dbReference type="GO" id="GO:0004674">
    <property type="term" value="F:protein serine/threonine kinase activity"/>
    <property type="evidence" value="ECO:0007669"/>
    <property type="project" value="UniProtKB-KW"/>
</dbReference>
<dbReference type="CTD" id="85366"/>
<dbReference type="KEGG" id="gsh:117369412"/>
<evidence type="ECO:0000259" key="9">
    <source>
        <dbReference type="PROSITE" id="PS50011"/>
    </source>
</evidence>
<accession>A0A6P8SUW3</accession>
<feature type="binding site" evidence="7">
    <location>
        <position position="323"/>
    </location>
    <ligand>
        <name>ATP</name>
        <dbReference type="ChEBI" id="CHEBI:30616"/>
    </ligand>
</feature>
<dbReference type="InterPro" id="IPR017441">
    <property type="entry name" value="Protein_kinase_ATP_BS"/>
</dbReference>
<dbReference type="Pfam" id="PF00069">
    <property type="entry name" value="Pkinase"/>
    <property type="match status" value="1"/>
</dbReference>
<feature type="compositionally biased region" description="Basic and acidic residues" evidence="8">
    <location>
        <begin position="24"/>
        <end position="51"/>
    </location>
</feature>
<keyword evidence="2" id="KW-0723">Serine/threonine-protein kinase</keyword>
<evidence type="ECO:0000256" key="3">
    <source>
        <dbReference type="ARBA" id="ARBA00022679"/>
    </source>
</evidence>
<dbReference type="PROSITE" id="PS00107">
    <property type="entry name" value="PROTEIN_KINASE_ATP"/>
    <property type="match status" value="1"/>
</dbReference>
<dbReference type="AlphaFoldDB" id="A0A6P8SUW3"/>
<gene>
    <name evidence="11 12 13 14" type="primary">MYLK2</name>
</gene>
<organism evidence="10 11">
    <name type="scientific">Geotrypetes seraphini</name>
    <name type="common">Gaboon caecilian</name>
    <name type="synonym">Caecilia seraphini</name>
    <dbReference type="NCBI Taxonomy" id="260995"/>
    <lineage>
        <taxon>Eukaryota</taxon>
        <taxon>Metazoa</taxon>
        <taxon>Chordata</taxon>
        <taxon>Craniata</taxon>
        <taxon>Vertebrata</taxon>
        <taxon>Euteleostomi</taxon>
        <taxon>Amphibia</taxon>
        <taxon>Gymnophiona</taxon>
        <taxon>Geotrypetes</taxon>
    </lineage>
</organism>
<feature type="domain" description="Protein kinase" evidence="9">
    <location>
        <begin position="294"/>
        <end position="549"/>
    </location>
</feature>
<dbReference type="RefSeq" id="XP_033819836.1">
    <property type="nucleotide sequence ID" value="XM_033963945.1"/>
</dbReference>
<evidence type="ECO:0000313" key="13">
    <source>
        <dbReference type="RefSeq" id="XP_033819836.1"/>
    </source>
</evidence>
<evidence type="ECO:0000313" key="11">
    <source>
        <dbReference type="RefSeq" id="XP_033819833.1"/>
    </source>
</evidence>
<keyword evidence="3" id="KW-0808">Transferase</keyword>
<evidence type="ECO:0000256" key="6">
    <source>
        <dbReference type="ARBA" id="ARBA00022840"/>
    </source>
</evidence>
<dbReference type="FunFam" id="1.10.510.10:FF:000135">
    <property type="entry name" value="Putative myosin light chain kinase 3"/>
    <property type="match status" value="1"/>
</dbReference>
<protein>
    <submittedName>
        <fullName evidence="11 12">Myosin light chain kinase 2, skeletal/cardiac muscle isoform X1</fullName>
    </submittedName>
</protein>
<proteinExistence type="inferred from homology"/>
<dbReference type="GO" id="GO:0005524">
    <property type="term" value="F:ATP binding"/>
    <property type="evidence" value="ECO:0007669"/>
    <property type="project" value="UniProtKB-UniRule"/>
</dbReference>
<evidence type="ECO:0000313" key="14">
    <source>
        <dbReference type="RefSeq" id="XP_033819837.1"/>
    </source>
</evidence>
<evidence type="ECO:0000313" key="10">
    <source>
        <dbReference type="Proteomes" id="UP000515159"/>
    </source>
</evidence>
<evidence type="ECO:0000256" key="8">
    <source>
        <dbReference type="SAM" id="MobiDB-lite"/>
    </source>
</evidence>
<sequence length="605" mass="67922">MSGKVSDAGAEGPTCSMATTNQGQKKETSGQLLKAEEQERNPIHPAVHVDRYQISSSQGVGREECIIKSPESDPKGIVKVPNQQELCRTVEESCTLATGDAKNNSVIKTDGSLGGPETETHKGYNPFLEAESGTSQHVLWLQCPVPEAEDQRPLQPEKSLEVNRLKADEKVEEIRAENIANLQKASEVMYRQQLEDVAAAAEDPQKFPKCHPAGGEEDLPEPCLSGESGMKEDCGIDKPTKSDQDNPALAEFGLERAEGGDFFQIIDDCPPPPAPFPHRILTLKPGDVHGLFSINKRETLGGGKFGEVHTCIEKSTNLLLVVKMIKIHNPKDKEMALNEVHVMNQLKHRNLIQMYEALETPNEIYLFLEFLEGGELFERIIDENYQLTEMDAMVFVRQICEGVQYMHQMYVLHLDLKPENIVCVSQTSHMVKIIDFGFARRYKPREKLKVSFGTPEFLAPEVVNFDFVSFTTDMWSLGVISYVLLSGLSPFLGDNDTETLNNVLAAVTDFDEEPFENVSEEAKDFIMNLLIKEKSGRMSAAQCLHHPWLNNFAEKAKRCNRLLKSQIELRKYMTRRRWKKNFIAVTAANRFKKISSCGSLTTLED</sequence>
<dbReference type="GeneID" id="117369412"/>